<dbReference type="Gene3D" id="2.60.40.740">
    <property type="match status" value="2"/>
</dbReference>
<dbReference type="InterPro" id="IPR051172">
    <property type="entry name" value="Chlamydia_OmcB"/>
</dbReference>
<feature type="chain" id="PRO_5047230630" evidence="1">
    <location>
        <begin position="25"/>
        <end position="3254"/>
    </location>
</feature>
<reference evidence="3 4" key="1">
    <citation type="submission" date="2018-01" db="EMBL/GenBank/DDBJ databases">
        <title>Whole genome sequencing of Histamine producing bacteria.</title>
        <authorList>
            <person name="Butler K."/>
        </authorList>
    </citation>
    <scope>NUCLEOTIDE SEQUENCE [LARGE SCALE GENOMIC DNA]</scope>
    <source>
        <strain evidence="3 4">A6-1</strain>
    </source>
</reference>
<feature type="domain" description="DUF11" evidence="2">
    <location>
        <begin position="2872"/>
        <end position="2989"/>
    </location>
</feature>
<dbReference type="Proteomes" id="UP000240989">
    <property type="component" value="Unassembled WGS sequence"/>
</dbReference>
<protein>
    <submittedName>
        <fullName evidence="3">DUF11 domain-containing protein</fullName>
    </submittedName>
</protein>
<proteinExistence type="predicted"/>
<feature type="domain" description="DUF11" evidence="2">
    <location>
        <begin position="2009"/>
        <end position="2107"/>
    </location>
</feature>
<keyword evidence="4" id="KW-1185">Reference proteome</keyword>
<evidence type="ECO:0000259" key="2">
    <source>
        <dbReference type="Pfam" id="PF01345"/>
    </source>
</evidence>
<name>A0ABX5H7L8_PHOAN</name>
<dbReference type="Pfam" id="PF01345">
    <property type="entry name" value="DUF11"/>
    <property type="match status" value="3"/>
</dbReference>
<evidence type="ECO:0000313" key="4">
    <source>
        <dbReference type="Proteomes" id="UP000240989"/>
    </source>
</evidence>
<dbReference type="NCBIfam" id="TIGR01451">
    <property type="entry name" value="B_ant_repeat"/>
    <property type="match status" value="5"/>
</dbReference>
<keyword evidence="1" id="KW-0732">Signal</keyword>
<feature type="signal peptide" evidence="1">
    <location>
        <begin position="1"/>
        <end position="24"/>
    </location>
</feature>
<sequence>MRIRSLIMYLFTLFIVTSSVTAEAKEVKALADLDVTVSSPTDKYDPGEDAVIKVQIKNKTSKDVRNIKLQTNFDGLMVDTPTGSINAVTQVKNSAKTDCTNGCSTGITGTVSGNLDVKTAWLQGGKSLTYTIKLKIAKEATANDLVITKDMIQVGQGYINSVKPTVDYTLTRYLPKLALDIKRTSPTYNTKSKVAYTLSIKNDGGSAYGYSFINDLENIETEIANDLQKDVWNHNDILRKNIFSTMKVTARTIENDAETDIKIGDTNIQGAMDLPSNANKDGGILTVTVEVEFEPYIVGDVLNKFTVSDSENNQIETYTETVPATADLVEKSEPEISTRKEYISDQYTPGQEIKIEYEISNDDPKRFANNISLLDTIMTCDVAGQMNGNDEAPYEYWYVTEVKEIQKQDKGSDAGSEVNGYNSHQTNDIKFTVDLAPKSKVVYTIMAKVKESTIGTIHGIDCGDDFAEISSGISQPDGKIQIIKTVDKSEFSPGEELTYTVKLKNPSSGMLQDVNIIDDLGSLTATTADGKSVYPFVAGSESMAVDDTQTGSHSDADLTHVLDSNGEKKLDVHALVFPDEQVVYTIKAKTRSDIVSTITNKVTAEDTGNGNKGSSIVNSKPYESDAKIEKSVDQGSYGNKADYLTWTIKATNPAPSGPLYNAHIKDEISTIMVEPLDDYANGTTIKAFTEWTYDVTVAGGAEVVTAPVDNKDLDAVVNIPSDGSVTITIKAKLNKTATVVPATAISNSAVLTDSNATTVIDNSGATSNPQIPRVRLRKFVDQTSYEPNSIYDYTITIDSYNTDGYVNDGKIYDDLASLGIFKEWKVWFETTNKQGENPDGVSTVYGMGRKENTTDWQTNNINNVFDLVPGEFITIHIKAKTKETLPSDICVVTNRAIVDDNRGAEYKAEATMDSKTCGGVSHQQVAIYKWGDEDKTYYKPGEDFTWHVKVVNLNKYPVKLLKVIDVLDKVETTFANKGDGTADDFTTSDLSPYTSWTITRYEVNQQTQEIIPSTATILDANKNLYDVVPILYGAGTKPGSNKASAYQYDIKAVINDGVVSKDLINTARVEYEDQVTGQQSIEATASVKRSIAANYVVRKVSRNTYTPTDKVTYEINVSSDVGYANNIEINEIINNVMVDVIAAGGKLENQKVFEFFRDGGHGSLAHDIDWDLESHFVKRTDHDSIVPQTAKDNPARSISPYEILQSRKDVQTTVDVGPGDTLSIQVDSIVRRDAYGVIDFAQAHGGHSSKYDDNLEINPLSEKLILEKSTLEKNYVPGGIVNYVLTIKNEGKRHANGLDIIDNFGDILSDDINGSKTPAFESIDPATIKVAIDPGKTPWVEQFFDPGQFSVTGNNFKTENAQIPIGGTLKIIIPAKTSPDDVGEIKNTFEVNGNTTDVIITPEKTKFSGKKEILEYQDKDHNKLKNQSGYTPGGWIKYRIYIENKSAANVDDLRIIDTLSEITTDSVYGGNEIPAFTEVKVTNTADGTVHTDDLDYTHDFRPAGDASGRDHVEFEILAKVDDRAIGNIKNVAHLRYGKAGSNDKDIVTYSAPTSPMQEAKPKITKQAYYRGETGDGNEINQGYINPGDQITYKLTVKNNGWGTEFGGSITDQLSTIIGVISETPGSVRNPKDLLLENITITGIERDGAITDIKNDITGPNPADIDEEIVVSPQGALTVWIDADIRKDVISDVRNILKYKNMSSKAELLYFIPDIIVEKRVKSVAGQPFSSSTVYHPGDEVVYELIITNKNDYWADNLKITDNIGEIMVKQPGSDDSVPAFDHWDVKRTITGGKPGFPDSFFQKQDPSFSDQNIDEEVDLAPKTVVTYEIKGVVQDNAIGTIPPNIAHADVKDVGDLTAKSEEIPSEIADFDITKSADKTTYLPGEVITYTIAVTNKTESWIDNLTIKDELIGKQAQIASADGVVMGDAFSDVVIEATDLGDSVIEVNNGGYGTIDIIADIAPEQTVILTAKATVALNVIGDIENIANAVDENGLSKDSDNIIVTPIAGDFEITKESDISEYLPGQEVTYTITVANNTDSWASAITLEDDLTAVVAEIASNNAGDTDNAYDYAKAEIIAGSEIVGANSFLTIDSPIVDGKITGLATIAPKESVSFQFKVPVADNVVGDVTNIVKGINDSGSKDADDTITAALGDVEIEKTVDKPTFTPGQEVTYTVEVSNPTDAWANDVEIIDDITGIKANISGTPDAGMMRQDNAFVASSVKVSFDSKDGFIHQVDNKTATADVAPKSSVKMILKAKVSDNIVGDIENIAYANGKDSNVVITPEKATLKIEKTALSDKYYAGGEVLWQVSITNESSAFANDVQFEDNLTKVILPGDQNKPVQAYSYWQTTFDASNPLTRVMDNHSHNRAYSVLPDQQDIDATIDLAPFDTVIFTIKATTNEHLMAEEIQNIASIDYDGKSQDDDAVIGRYPFEYLTHKTPLNDTYIAGERVAFKIEVNNIGSQKITQLPLEDRIDEVMVKYADGRMGPAFVPGTFTNDPDLSQSKGCEFWEHSVPMNEGAWLLNIDHKGKCTVIVSAVVNPNAVGPINNIAHAGDDIIPTDPPIIQELPDVTAEIHALNEYYTPDGDVTYQLTVSNAQGAGYAANVAVKTLFSETKGMWMGDTAEMDHLAFKPTWHITSETFGEGSTAGHFEDGKEIQTTSNIAPGGKVVYTITTHVESEMISIINVDALYSPSFHNGRALKKTEVKTISAEPVPPVLPEFDVVKTVEKSSYTNDDVQVHYDLSVVNTSASNAPGTHLFDDISSLKGKHGDVFSDWTIKIQEIDEGVAQPAEVIKGNQTNKKVLDKVVDLKSNKRNSYKISIDATINKSLDDDITNTFLVDWKSEIIPNSPVVKAEDSATTHITKYPDNTGDLKLTKTVSKSTAQVGDVVEYEVIVSNDNVSLFTGVEVVDHYPAGFKYVPDSTQMVHSGPDGEFDTDDDTVIKGEPSLTNRLVFKTVELLPNEKVRIRYLMRVSVGVTFGKYVNTAVAQVRGENASNVDKAVVAIQGDKVFDTASIIGKVFEDLNGDGFQADATSHNIQLKTEAIESYIPGTTTLKVGDKQTSLEDKKSSPTYGGVTIKELVGLSENRTLDKPNKAVIRFKTRESTPFSFKVSSQYGTEIKFDNKNSHKVLKTGDVKQGLSAEKLNVIRNLYKSGDDFLWEIIIENKGVYEEGIPGVRLITTEGIKAETDQFGRYHIPDQWVLDKKGKNFLVKLDSDSLPTGMKVISENPKVQRITPNKLTKFNFSVQVKEKQ</sequence>
<evidence type="ECO:0000256" key="1">
    <source>
        <dbReference type="SAM" id="SignalP"/>
    </source>
</evidence>
<dbReference type="EMBL" id="PYOU01000003">
    <property type="protein sequence ID" value="PSX11670.1"/>
    <property type="molecule type" value="Genomic_DNA"/>
</dbReference>
<organism evidence="3 4">
    <name type="scientific">Photobacterium angustum</name>
    <dbReference type="NCBI Taxonomy" id="661"/>
    <lineage>
        <taxon>Bacteria</taxon>
        <taxon>Pseudomonadati</taxon>
        <taxon>Pseudomonadota</taxon>
        <taxon>Gammaproteobacteria</taxon>
        <taxon>Vibrionales</taxon>
        <taxon>Vibrionaceae</taxon>
        <taxon>Photobacterium</taxon>
    </lineage>
</organism>
<evidence type="ECO:0000313" key="3">
    <source>
        <dbReference type="EMBL" id="PSX11670.1"/>
    </source>
</evidence>
<dbReference type="InterPro" id="IPR001434">
    <property type="entry name" value="OmcB-like_DUF11"/>
</dbReference>
<dbReference type="PANTHER" id="PTHR34819:SF3">
    <property type="entry name" value="CELL SURFACE PROTEIN"/>
    <property type="match status" value="1"/>
</dbReference>
<comment type="caution">
    <text evidence="3">The sequence shown here is derived from an EMBL/GenBank/DDBJ whole genome shotgun (WGS) entry which is preliminary data.</text>
</comment>
<gene>
    <name evidence="3" type="ORF">C0W27_04675</name>
</gene>
<dbReference type="InterPro" id="IPR047589">
    <property type="entry name" value="DUF11_rpt"/>
</dbReference>
<dbReference type="PANTHER" id="PTHR34819">
    <property type="entry name" value="LARGE CYSTEINE-RICH PERIPLASMIC PROTEIN OMCB"/>
    <property type="match status" value="1"/>
</dbReference>
<dbReference type="RefSeq" id="WP_045151945.1">
    <property type="nucleotide sequence ID" value="NZ_JZSW01000003.1"/>
</dbReference>
<accession>A0ABX5H7L8</accession>
<feature type="domain" description="DUF11" evidence="2">
    <location>
        <begin position="2153"/>
        <end position="2276"/>
    </location>
</feature>